<evidence type="ECO:0000256" key="1">
    <source>
        <dbReference type="ARBA" id="ARBA00023015"/>
    </source>
</evidence>
<dbReference type="PATRIC" id="fig|360102.15.peg.596"/>
<dbReference type="Pfam" id="PF00356">
    <property type="entry name" value="LacI"/>
    <property type="match status" value="1"/>
</dbReference>
<dbReference type="Pfam" id="PF13377">
    <property type="entry name" value="Peripla_BP_3"/>
    <property type="match status" value="1"/>
</dbReference>
<keyword evidence="1" id="KW-0805">Transcription regulation</keyword>
<feature type="domain" description="HTH lacI-type" evidence="4">
    <location>
        <begin position="9"/>
        <end position="63"/>
    </location>
</feature>
<accession>A0A0E1NUT3</accession>
<dbReference type="GeneID" id="57976205"/>
<evidence type="ECO:0000313" key="6">
    <source>
        <dbReference type="Proteomes" id="UP000001971"/>
    </source>
</evidence>
<dbReference type="InterPro" id="IPR028082">
    <property type="entry name" value="Peripla_BP_I"/>
</dbReference>
<dbReference type="Gene3D" id="1.10.260.40">
    <property type="entry name" value="lambda repressor-like DNA-binding domains"/>
    <property type="match status" value="1"/>
</dbReference>
<dbReference type="Proteomes" id="UP000001971">
    <property type="component" value="Chromosome"/>
</dbReference>
<dbReference type="CDD" id="cd06279">
    <property type="entry name" value="PBP1_LacI-like"/>
    <property type="match status" value="1"/>
</dbReference>
<dbReference type="CDD" id="cd01392">
    <property type="entry name" value="HTH_LacI"/>
    <property type="match status" value="1"/>
</dbReference>
<dbReference type="PANTHER" id="PTHR30146:SF138">
    <property type="entry name" value="TRANSCRIPTIONAL REGULATORY PROTEIN"/>
    <property type="match status" value="1"/>
</dbReference>
<dbReference type="AlphaFoldDB" id="A0A0E1NUT3"/>
<dbReference type="GO" id="GO:0003700">
    <property type="term" value="F:DNA-binding transcription factor activity"/>
    <property type="evidence" value="ECO:0007669"/>
    <property type="project" value="TreeGrafter"/>
</dbReference>
<dbReference type="EMBL" id="CP000308">
    <property type="protein sequence ID" value="ABG13940.1"/>
    <property type="molecule type" value="Genomic_DNA"/>
</dbReference>
<dbReference type="RefSeq" id="WP_002210200.1">
    <property type="nucleotide sequence ID" value="NC_008150.1"/>
</dbReference>
<dbReference type="PANTHER" id="PTHR30146">
    <property type="entry name" value="LACI-RELATED TRANSCRIPTIONAL REPRESSOR"/>
    <property type="match status" value="1"/>
</dbReference>
<dbReference type="KEGG" id="ypa:YPA_1974"/>
<dbReference type="Gene3D" id="3.40.50.2300">
    <property type="match status" value="2"/>
</dbReference>
<dbReference type="SUPFAM" id="SSF53822">
    <property type="entry name" value="Periplasmic binding protein-like I"/>
    <property type="match status" value="1"/>
</dbReference>
<organism evidence="5 6">
    <name type="scientific">Yersinia pestis bv. Antiqua (strain Antiqua)</name>
    <dbReference type="NCBI Taxonomy" id="360102"/>
    <lineage>
        <taxon>Bacteria</taxon>
        <taxon>Pseudomonadati</taxon>
        <taxon>Pseudomonadota</taxon>
        <taxon>Gammaproteobacteria</taxon>
        <taxon>Enterobacterales</taxon>
        <taxon>Yersiniaceae</taxon>
        <taxon>Yersinia</taxon>
    </lineage>
</organism>
<evidence type="ECO:0000313" key="5">
    <source>
        <dbReference type="EMBL" id="ABG13940.1"/>
    </source>
</evidence>
<evidence type="ECO:0000256" key="3">
    <source>
        <dbReference type="ARBA" id="ARBA00023163"/>
    </source>
</evidence>
<dbReference type="PROSITE" id="PS50932">
    <property type="entry name" value="HTH_LACI_2"/>
    <property type="match status" value="1"/>
</dbReference>
<dbReference type="InterPro" id="IPR010982">
    <property type="entry name" value="Lambda_DNA-bd_dom_sf"/>
</dbReference>
<gene>
    <name evidence="5" type="ordered locus">YPA_1974</name>
</gene>
<dbReference type="SUPFAM" id="SSF47413">
    <property type="entry name" value="lambda repressor-like DNA-binding domains"/>
    <property type="match status" value="1"/>
</dbReference>
<reference evidence="5 6" key="1">
    <citation type="journal article" date="2006" name="J. Bacteriol.">
        <title>Complete genome sequence of Yersinia pestis strains Antiqua and Nepal516: evidence of gene reduction in an emerging pathogen.</title>
        <authorList>
            <person name="Chain P.S."/>
            <person name="Hu P."/>
            <person name="Malfatti S.A."/>
            <person name="Radnedge L."/>
            <person name="Larimer F."/>
            <person name="Vergez L.M."/>
            <person name="Worsham P."/>
            <person name="Chu M.C."/>
            <person name="Andersen G.L."/>
        </authorList>
    </citation>
    <scope>NUCLEOTIDE SEQUENCE [LARGE SCALE GENOMIC DNA]</scope>
    <source>
        <strain evidence="5 6">Antiqua</strain>
    </source>
</reference>
<dbReference type="SMART" id="SM00354">
    <property type="entry name" value="HTH_LACI"/>
    <property type="match status" value="1"/>
</dbReference>
<sequence length="346" mass="37353">MTTGKKRETLKTIAETLNVTHTTVSNVFNRPEKVSPELREKILAYAESINYHGPAGAGRFLRTGKCGTLGVIFNDNLSYVFSDRHDIALMRGIAEECEKNGINIALMPLKTNNALKKRMMGALVDGYILNATYNNDEVVQAALTSGLPVITTDIKLQNFTCVSIDDGAAMQAICHHLLAAGHKKFGIVSFPVKRLPGELTSLAEFSTDYDNGVAFGRISACITALSDAGIDLHTSYVAEQPHSETGGEKAAKALLAKEPGISAIICLSDRFAFGVYQFCQDHNIPVPGQIAITGFDDIDIQDPPVGLTTIRQPTVLKGREAARALISGQLDNDISLDFELVVRDSA</sequence>
<dbReference type="HOGENOM" id="CLU_037628_6_1_6"/>
<name>A0A0E1NUT3_YERPA</name>
<evidence type="ECO:0000259" key="4">
    <source>
        <dbReference type="PROSITE" id="PS50932"/>
    </source>
</evidence>
<dbReference type="InterPro" id="IPR046335">
    <property type="entry name" value="LacI/GalR-like_sensor"/>
</dbReference>
<protein>
    <submittedName>
        <fullName evidence="5">LacI-family transcriptional regulatory protein</fullName>
    </submittedName>
</protein>
<proteinExistence type="predicted"/>
<dbReference type="InterPro" id="IPR000843">
    <property type="entry name" value="HTH_LacI"/>
</dbReference>
<evidence type="ECO:0000256" key="2">
    <source>
        <dbReference type="ARBA" id="ARBA00023125"/>
    </source>
</evidence>
<dbReference type="GO" id="GO:0000976">
    <property type="term" value="F:transcription cis-regulatory region binding"/>
    <property type="evidence" value="ECO:0007669"/>
    <property type="project" value="TreeGrafter"/>
</dbReference>
<keyword evidence="3" id="KW-0804">Transcription</keyword>
<keyword evidence="2" id="KW-0238">DNA-binding</keyword>